<feature type="compositionally biased region" description="Basic and acidic residues" evidence="1">
    <location>
        <begin position="9"/>
        <end position="20"/>
    </location>
</feature>
<comment type="caution">
    <text evidence="2">The sequence shown here is derived from an EMBL/GenBank/DDBJ whole genome shotgun (WGS) entry which is preliminary data.</text>
</comment>
<reference evidence="2 3" key="1">
    <citation type="submission" date="2018-12" db="EMBL/GenBank/DDBJ databases">
        <title>Draft genome sequence of Xylaria grammica IHI A82.</title>
        <authorList>
            <person name="Buettner E."/>
            <person name="Kellner H."/>
        </authorList>
    </citation>
    <scope>NUCLEOTIDE SEQUENCE [LARGE SCALE GENOMIC DNA]</scope>
    <source>
        <strain evidence="2 3">IHI A82</strain>
    </source>
</reference>
<evidence type="ECO:0000313" key="3">
    <source>
        <dbReference type="Proteomes" id="UP000286045"/>
    </source>
</evidence>
<gene>
    <name evidence="2" type="ORF">EKO27_g10610</name>
</gene>
<organism evidence="2 3">
    <name type="scientific">Xylaria grammica</name>
    <dbReference type="NCBI Taxonomy" id="363999"/>
    <lineage>
        <taxon>Eukaryota</taxon>
        <taxon>Fungi</taxon>
        <taxon>Dikarya</taxon>
        <taxon>Ascomycota</taxon>
        <taxon>Pezizomycotina</taxon>
        <taxon>Sordariomycetes</taxon>
        <taxon>Xylariomycetidae</taxon>
        <taxon>Xylariales</taxon>
        <taxon>Xylariaceae</taxon>
        <taxon>Xylaria</taxon>
    </lineage>
</organism>
<evidence type="ECO:0000313" key="2">
    <source>
        <dbReference type="EMBL" id="RWA04495.1"/>
    </source>
</evidence>
<dbReference type="AlphaFoldDB" id="A0A439CQQ4"/>
<keyword evidence="3" id="KW-1185">Reference proteome</keyword>
<proteinExistence type="predicted"/>
<accession>A0A439CQQ4</accession>
<name>A0A439CQQ4_9PEZI</name>
<sequence>MQPSSNKRKTAEQMAPREKTAPSSPSAHISSELIVPSTGSSDSPKTTTNQHHGDAADAPVESIPLGELETAPHMSEAHRLLAKTEGERMPSEGALEARYESFFLTNIHDRLCGYISGLAVNLFEPTPWDKLKLDDQSKLNRWTPDARLLIESKTGYRFIFQAWIWHILDDEVFLADPKTKWQNQDDGFEAVKLLSQFIDCILISAELALNKSPTRQSIDPDYVIKRINSNLGYLMKSSPMGDYDLKAIGSMTAEYDTAMLICQVKPMLVWTDPLKQDEQTALYGFPFITKNDPERERLGTHNAFGVWQESRMVAKKGLSNTDDLEVLQATSEGKPVQLVINPGVVTRGCIVTVNHKSKASDWHVIYWRYYMGVLVPGSFNPPIKPAIIMGGKFLPAA</sequence>
<protein>
    <submittedName>
        <fullName evidence="2">Uncharacterized protein</fullName>
    </submittedName>
</protein>
<feature type="compositionally biased region" description="Polar residues" evidence="1">
    <location>
        <begin position="37"/>
        <end position="50"/>
    </location>
</feature>
<dbReference type="Proteomes" id="UP000286045">
    <property type="component" value="Unassembled WGS sequence"/>
</dbReference>
<feature type="region of interest" description="Disordered" evidence="1">
    <location>
        <begin position="1"/>
        <end position="57"/>
    </location>
</feature>
<dbReference type="EMBL" id="RYZI01000560">
    <property type="protein sequence ID" value="RWA04495.1"/>
    <property type="molecule type" value="Genomic_DNA"/>
</dbReference>
<evidence type="ECO:0000256" key="1">
    <source>
        <dbReference type="SAM" id="MobiDB-lite"/>
    </source>
</evidence>